<dbReference type="AlphaFoldDB" id="A0A381SVK8"/>
<reference evidence="2" key="1">
    <citation type="submission" date="2018-05" db="EMBL/GenBank/DDBJ databases">
        <authorList>
            <person name="Lanie J.A."/>
            <person name="Ng W.-L."/>
            <person name="Kazmierczak K.M."/>
            <person name="Andrzejewski T.M."/>
            <person name="Davidsen T.M."/>
            <person name="Wayne K.J."/>
            <person name="Tettelin H."/>
            <person name="Glass J.I."/>
            <person name="Rusch D."/>
            <person name="Podicherti R."/>
            <person name="Tsui H.-C.T."/>
            <person name="Winkler M.E."/>
        </authorList>
    </citation>
    <scope>NUCLEOTIDE SEQUENCE</scope>
</reference>
<evidence type="ECO:0000256" key="1">
    <source>
        <dbReference type="SAM" id="MobiDB-lite"/>
    </source>
</evidence>
<evidence type="ECO:0000313" key="2">
    <source>
        <dbReference type="EMBL" id="SVA05363.1"/>
    </source>
</evidence>
<name>A0A381SVK8_9ZZZZ</name>
<dbReference type="EMBL" id="UINC01003330">
    <property type="protein sequence ID" value="SVA05363.1"/>
    <property type="molecule type" value="Genomic_DNA"/>
</dbReference>
<dbReference type="Pfam" id="PF13103">
    <property type="entry name" value="TonB_2"/>
    <property type="match status" value="1"/>
</dbReference>
<evidence type="ECO:0008006" key="3">
    <source>
        <dbReference type="Google" id="ProtNLM"/>
    </source>
</evidence>
<gene>
    <name evidence="2" type="ORF">METZ01_LOCUS58217</name>
</gene>
<accession>A0A381SVK8</accession>
<organism evidence="2">
    <name type="scientific">marine metagenome</name>
    <dbReference type="NCBI Taxonomy" id="408172"/>
    <lineage>
        <taxon>unclassified sequences</taxon>
        <taxon>metagenomes</taxon>
        <taxon>ecological metagenomes</taxon>
    </lineage>
</organism>
<dbReference type="SUPFAM" id="SSF74653">
    <property type="entry name" value="TolA/TonB C-terminal domain"/>
    <property type="match status" value="1"/>
</dbReference>
<protein>
    <recommendedName>
        <fullName evidence="3">TonB C-terminal domain-containing protein</fullName>
    </recommendedName>
</protein>
<sequence length="326" mass="37931">VFIAHYPNPSFRLSIYTVLALCIFFLQTHSAWPRDILPHAVVMGLSDGSAPDVSEQILLHNLRKELARTYDFSDQSSFEQALQKLRQSTNKQSCLQLKCILKILKNFPQTSLFLLKSIPRETRLTLVLIGENRKWRVKHEACLECRLTQQDMLKSIVLRMGSYSVHPTAVLDLKPEQPSKSASPEYSLKKEEPDQKIETEVTNLIPEPKISESEIVPARKAMLPLELLKFKIAQRRYNQLIWKNIKKDLMFFRQKHRNRSSRNLKTRLRLQIDQFGKVIERRLLKTSGSQKFDKIIMDSVDQLKLPPPMELLIRHPPYVVTILIQP</sequence>
<proteinExistence type="predicted"/>
<feature type="non-terminal residue" evidence="2">
    <location>
        <position position="1"/>
    </location>
</feature>
<feature type="region of interest" description="Disordered" evidence="1">
    <location>
        <begin position="174"/>
        <end position="195"/>
    </location>
</feature>